<dbReference type="InterPro" id="IPR052769">
    <property type="entry name" value="TPR_domain_protein"/>
</dbReference>
<dbReference type="SMART" id="SM00028">
    <property type="entry name" value="TPR"/>
    <property type="match status" value="3"/>
</dbReference>
<dbReference type="AlphaFoldDB" id="A0A1C6YUC7"/>
<organism evidence="5 6">
    <name type="scientific">Plasmodium berghei</name>
    <dbReference type="NCBI Taxonomy" id="5821"/>
    <lineage>
        <taxon>Eukaryota</taxon>
        <taxon>Sar</taxon>
        <taxon>Alveolata</taxon>
        <taxon>Apicomplexa</taxon>
        <taxon>Aconoidasida</taxon>
        <taxon>Haemosporida</taxon>
        <taxon>Plasmodiidae</taxon>
        <taxon>Plasmodium</taxon>
        <taxon>Plasmodium (Vinckeia)</taxon>
    </lineage>
</organism>
<evidence type="ECO:0000313" key="5">
    <source>
        <dbReference type="EMBL" id="SCM26982.1"/>
    </source>
</evidence>
<protein>
    <submittedName>
        <fullName evidence="5">Uncharacterized protein</fullName>
    </submittedName>
</protein>
<feature type="coiled-coil region" evidence="2">
    <location>
        <begin position="24"/>
        <end position="51"/>
    </location>
</feature>
<dbReference type="InterPro" id="IPR019734">
    <property type="entry name" value="TPR_rpt"/>
</dbReference>
<dbReference type="InterPro" id="IPR011990">
    <property type="entry name" value="TPR-like_helical_dom_sf"/>
</dbReference>
<reference evidence="5 6" key="1">
    <citation type="submission" date="2016-08" db="EMBL/GenBank/DDBJ databases">
        <authorList>
            <consortium name="Pathogen Informatics"/>
        </authorList>
    </citation>
    <scope>NUCLEOTIDE SEQUENCE [LARGE SCALE GENOMIC DNA]</scope>
    <source>
        <strain evidence="5 6">NK65 ny</strain>
    </source>
</reference>
<proteinExistence type="predicted"/>
<dbReference type="VEuPathDB" id="PlasmoDB:PBANKA_1455300"/>
<keyword evidence="2" id="KW-0175">Coiled coil</keyword>
<evidence type="ECO:0000256" key="1">
    <source>
        <dbReference type="PROSITE-ProRule" id="PRU00339"/>
    </source>
</evidence>
<dbReference type="PROSITE" id="PS50005">
    <property type="entry name" value="TPR"/>
    <property type="match status" value="2"/>
</dbReference>
<evidence type="ECO:0000313" key="6">
    <source>
        <dbReference type="Proteomes" id="UP000516480"/>
    </source>
</evidence>
<feature type="compositionally biased region" description="Polar residues" evidence="3">
    <location>
        <begin position="198"/>
        <end position="227"/>
    </location>
</feature>
<feature type="compositionally biased region" description="Acidic residues" evidence="3">
    <location>
        <begin position="272"/>
        <end position="284"/>
    </location>
</feature>
<dbReference type="Pfam" id="PF13181">
    <property type="entry name" value="TPR_8"/>
    <property type="match status" value="1"/>
</dbReference>
<dbReference type="SUPFAM" id="SSF48452">
    <property type="entry name" value="TPR-like"/>
    <property type="match status" value="1"/>
</dbReference>
<dbReference type="Gene3D" id="1.25.40.10">
    <property type="entry name" value="Tetratricopeptide repeat domain"/>
    <property type="match status" value="1"/>
</dbReference>
<sequence>MDNIKVLCYALLLFLVIAKLLIYLIFEKNKYRNKEVKINRAEENNENEEKIYCDNEKCYFVKTGTKDVAKKKEKDKLPNKQKECFERENDEIDKLNNERIEKREFDDESASNGHERINLKNEDYNEDIKMNENFNRNTIETISDLDNINSNDDKNKKNEFYENTNLVEEKKSTIIEEIHENHTTKKDNKIMSDKEDNVNSANRENEDYNSNDGTNNTRNYYSDNYINNDEKNSSESEETSEDEYYSGEESLNEDSSEEYSDSDNEKSSYIPSDEEEFEEDEEESDKTTNHELSNKNVEEIKEIGNGYFKKCDYKNAIYYYSKALKQCKDKNIKSILYSNRAACNVLLQNWNLVIDDCTKSINCDENYVKSYIRRSNAYEHLGKYNDASNDLNKAISIDSSLLNTYEAKQKKLKILAEQQLSKEKEEMVGKLKDFGNMLLGKVGLSLDNFEVQKNPNNDGSFNIQFKQNK</sequence>
<dbReference type="Proteomes" id="UP000516480">
    <property type="component" value="Chromosome 14"/>
</dbReference>
<name>A0A1C6YUC7_PLABE</name>
<feature type="repeat" description="TPR" evidence="1">
    <location>
        <begin position="368"/>
        <end position="401"/>
    </location>
</feature>
<feature type="compositionally biased region" description="Basic and acidic residues" evidence="3">
    <location>
        <begin position="179"/>
        <end position="197"/>
    </location>
</feature>
<keyword evidence="4" id="KW-0812">Transmembrane</keyword>
<accession>A0A1C6YUC7</accession>
<keyword evidence="1" id="KW-0802">TPR repeat</keyword>
<dbReference type="PANTHER" id="PTHR46014:SF1">
    <property type="entry name" value="TETRATRICOPEPTIDE REPEAT PROTEIN 1"/>
    <property type="match status" value="1"/>
</dbReference>
<feature type="transmembrane region" description="Helical" evidence="4">
    <location>
        <begin position="6"/>
        <end position="26"/>
    </location>
</feature>
<feature type="compositionally biased region" description="Acidic residues" evidence="3">
    <location>
        <begin position="235"/>
        <end position="262"/>
    </location>
</feature>
<evidence type="ECO:0000256" key="4">
    <source>
        <dbReference type="SAM" id="Phobius"/>
    </source>
</evidence>
<dbReference type="EMBL" id="LT608150">
    <property type="protein sequence ID" value="SCM26982.1"/>
    <property type="molecule type" value="Genomic_DNA"/>
</dbReference>
<keyword evidence="4" id="KW-0472">Membrane</keyword>
<feature type="repeat" description="TPR" evidence="1">
    <location>
        <begin position="297"/>
        <end position="330"/>
    </location>
</feature>
<feature type="region of interest" description="Disordered" evidence="3">
    <location>
        <begin position="179"/>
        <end position="293"/>
    </location>
</feature>
<gene>
    <name evidence="5" type="ORF">PBNK65NY_000471700</name>
</gene>
<dbReference type="PANTHER" id="PTHR46014">
    <property type="entry name" value="TETRATRICOPEPTIDE REPEAT PROTEIN 1"/>
    <property type="match status" value="1"/>
</dbReference>
<keyword evidence="4" id="KW-1133">Transmembrane helix</keyword>
<evidence type="ECO:0000256" key="3">
    <source>
        <dbReference type="SAM" id="MobiDB-lite"/>
    </source>
</evidence>
<evidence type="ECO:0000256" key="2">
    <source>
        <dbReference type="SAM" id="Coils"/>
    </source>
</evidence>